<dbReference type="CDD" id="cd07038">
    <property type="entry name" value="TPP_PYR_PDC_IPDC_like"/>
    <property type="match status" value="1"/>
</dbReference>
<dbReference type="Pfam" id="PF02775">
    <property type="entry name" value="TPP_enzyme_C"/>
    <property type="match status" value="1"/>
</dbReference>
<feature type="domain" description="Thiamine pyrophosphate enzyme TPP-binding" evidence="14">
    <location>
        <begin position="400"/>
        <end position="487"/>
    </location>
</feature>
<dbReference type="InterPro" id="IPR012001">
    <property type="entry name" value="Thiamin_PyroP_enz_TPP-bd_dom"/>
</dbReference>
<evidence type="ECO:0000256" key="6">
    <source>
        <dbReference type="ARBA" id="ARBA00022723"/>
    </source>
</evidence>
<dbReference type="Gene3D" id="3.40.50.1220">
    <property type="entry name" value="TPP-binding domain"/>
    <property type="match status" value="1"/>
</dbReference>
<comment type="catalytic activity">
    <reaction evidence="1">
        <text>a 2-oxocarboxylate + H(+) = an aldehyde + CO2</text>
        <dbReference type="Rhea" id="RHEA:11628"/>
        <dbReference type="ChEBI" id="CHEBI:15378"/>
        <dbReference type="ChEBI" id="CHEBI:16526"/>
        <dbReference type="ChEBI" id="CHEBI:17478"/>
        <dbReference type="ChEBI" id="CHEBI:35179"/>
        <dbReference type="EC" id="4.1.1.1"/>
    </reaction>
</comment>
<evidence type="ECO:0000256" key="11">
    <source>
        <dbReference type="PIRSR" id="PIRSR036565-2"/>
    </source>
</evidence>
<keyword evidence="10" id="KW-0456">Lyase</keyword>
<dbReference type="Proteomes" id="UP001175353">
    <property type="component" value="Unassembled WGS sequence"/>
</dbReference>
<accession>A0A4U0U648</accession>
<dbReference type="PIRSF" id="PIRSF036565">
    <property type="entry name" value="Pyruvt_ip_decrb"/>
    <property type="match status" value="1"/>
</dbReference>
<dbReference type="OrthoDB" id="308383at2759"/>
<comment type="caution">
    <text evidence="18">The sequence shown here is derived from an EMBL/GenBank/DDBJ whole genome shotgun (WGS) entry which is preliminary data.</text>
</comment>
<feature type="binding site" evidence="11">
    <location>
        <position position="448"/>
    </location>
    <ligand>
        <name>Mg(2+)</name>
        <dbReference type="ChEBI" id="CHEBI:18420"/>
    </ligand>
</feature>
<protein>
    <recommendedName>
        <fullName evidence="5">Pyruvate decarboxylase</fullName>
        <ecNumber evidence="4">4.1.1.1</ecNumber>
    </recommendedName>
</protein>
<evidence type="ECO:0000256" key="9">
    <source>
        <dbReference type="ARBA" id="ARBA00023052"/>
    </source>
</evidence>
<dbReference type="GO" id="GO:0005829">
    <property type="term" value="C:cytosol"/>
    <property type="evidence" value="ECO:0007669"/>
    <property type="project" value="TreeGrafter"/>
</dbReference>
<evidence type="ECO:0000313" key="16">
    <source>
        <dbReference type="EMBL" id="KAK0321900.1"/>
    </source>
</evidence>
<feature type="binding site" evidence="11">
    <location>
        <position position="477"/>
    </location>
    <ligand>
        <name>Mg(2+)</name>
        <dbReference type="ChEBI" id="CHEBI:18420"/>
    </ligand>
</feature>
<dbReference type="InterPro" id="IPR029035">
    <property type="entry name" value="DHS-like_NAD/FAD-binding_dom"/>
</dbReference>
<comment type="cofactor">
    <cofactor evidence="11">
        <name>Mg(2+)</name>
        <dbReference type="ChEBI" id="CHEBI:18420"/>
    </cofactor>
    <text evidence="11">Binds 1 Mg(2+) per subunit.</text>
</comment>
<evidence type="ECO:0000256" key="7">
    <source>
        <dbReference type="ARBA" id="ARBA00022793"/>
    </source>
</evidence>
<proteinExistence type="inferred from homology"/>
<dbReference type="InterPro" id="IPR012000">
    <property type="entry name" value="Thiamin_PyroP_enz_cen_dom"/>
</dbReference>
<dbReference type="FunFam" id="3.40.50.970:FF:000024">
    <property type="entry name" value="Pyruvate decarboxylase isozyme"/>
    <property type="match status" value="1"/>
</dbReference>
<dbReference type="SUPFAM" id="SSF52518">
    <property type="entry name" value="Thiamin diphosphate-binding fold (THDP-binding)"/>
    <property type="match status" value="2"/>
</dbReference>
<evidence type="ECO:0000256" key="3">
    <source>
        <dbReference type="ARBA" id="ARBA00007812"/>
    </source>
</evidence>
<evidence type="ECO:0000256" key="4">
    <source>
        <dbReference type="ARBA" id="ARBA00013202"/>
    </source>
</evidence>
<feature type="domain" description="Thiamine pyrophosphate enzyme N-terminal TPP-binding" evidence="15">
    <location>
        <begin position="7"/>
        <end position="112"/>
    </location>
</feature>
<dbReference type="InterPro" id="IPR047213">
    <property type="entry name" value="TPP_PYR_PDC_IPDC-like"/>
</dbReference>
<evidence type="ECO:0000313" key="20">
    <source>
        <dbReference type="Proteomes" id="UP001175353"/>
    </source>
</evidence>
<dbReference type="InterPro" id="IPR029061">
    <property type="entry name" value="THDP-binding"/>
</dbReference>
<keyword evidence="7" id="KW-0210">Decarboxylase</keyword>
<dbReference type="EMBL" id="JASUXU010000018">
    <property type="protein sequence ID" value="KAK0321900.1"/>
    <property type="molecule type" value="Genomic_DNA"/>
</dbReference>
<evidence type="ECO:0000256" key="10">
    <source>
        <dbReference type="ARBA" id="ARBA00023239"/>
    </source>
</evidence>
<reference evidence="18 19" key="1">
    <citation type="submission" date="2017-03" db="EMBL/GenBank/DDBJ databases">
        <title>Genomes of endolithic fungi from Antarctica.</title>
        <authorList>
            <person name="Coleine C."/>
            <person name="Masonjones S."/>
            <person name="Stajich J.E."/>
        </authorList>
    </citation>
    <scope>NUCLEOTIDE SEQUENCE [LARGE SCALE GENOMIC DNA]</scope>
    <source>
        <strain evidence="18 19">CCFEE 5311</strain>
    </source>
</reference>
<dbReference type="AlphaFoldDB" id="A0A4U0U648"/>
<evidence type="ECO:0000259" key="13">
    <source>
        <dbReference type="Pfam" id="PF00205"/>
    </source>
</evidence>
<name>A0A4U0U648_9PEZI</name>
<evidence type="ECO:0000256" key="12">
    <source>
        <dbReference type="RuleBase" id="RU362132"/>
    </source>
</evidence>
<dbReference type="SUPFAM" id="SSF52467">
    <property type="entry name" value="DHS-like NAD/FAD-binding domain"/>
    <property type="match status" value="1"/>
</dbReference>
<dbReference type="GO" id="GO:0005634">
    <property type="term" value="C:nucleus"/>
    <property type="evidence" value="ECO:0007669"/>
    <property type="project" value="TreeGrafter"/>
</dbReference>
<evidence type="ECO:0000259" key="14">
    <source>
        <dbReference type="Pfam" id="PF02775"/>
    </source>
</evidence>
<reference evidence="16" key="2">
    <citation type="submission" date="2021-12" db="EMBL/GenBank/DDBJ databases">
        <title>Black yeast isolated from Biological Soil Crust.</title>
        <authorList>
            <person name="Kurbessoian T."/>
        </authorList>
    </citation>
    <scope>NUCLEOTIDE SEQUENCE</scope>
    <source>
        <strain evidence="16">CCFEE 5208</strain>
    </source>
</reference>
<keyword evidence="8 11" id="KW-0460">Magnesium</keyword>
<keyword evidence="9 12" id="KW-0786">Thiamine pyrophosphate</keyword>
<dbReference type="Gene3D" id="3.40.50.970">
    <property type="match status" value="2"/>
</dbReference>
<evidence type="ECO:0000259" key="15">
    <source>
        <dbReference type="Pfam" id="PF02776"/>
    </source>
</evidence>
<dbReference type="FunFam" id="3.40.50.970:FF:000019">
    <property type="entry name" value="Pyruvate decarboxylase isozyme"/>
    <property type="match status" value="1"/>
</dbReference>
<evidence type="ECO:0000313" key="17">
    <source>
        <dbReference type="EMBL" id="KAK0979285.1"/>
    </source>
</evidence>
<evidence type="ECO:0000256" key="2">
    <source>
        <dbReference type="ARBA" id="ARBA00001964"/>
    </source>
</evidence>
<evidence type="ECO:0000313" key="19">
    <source>
        <dbReference type="Proteomes" id="UP000310066"/>
    </source>
</evidence>
<comment type="similarity">
    <text evidence="3 12">Belongs to the TPP enzyme family.</text>
</comment>
<dbReference type="Pfam" id="PF02776">
    <property type="entry name" value="TPP_enzyme_N"/>
    <property type="match status" value="1"/>
</dbReference>
<dbReference type="GO" id="GO:0030976">
    <property type="term" value="F:thiamine pyrophosphate binding"/>
    <property type="evidence" value="ECO:0007669"/>
    <property type="project" value="InterPro"/>
</dbReference>
<keyword evidence="20" id="KW-1185">Reference proteome</keyword>
<keyword evidence="6 11" id="KW-0479">Metal-binding</keyword>
<dbReference type="EMBL" id="JAUJLE010000123">
    <property type="protein sequence ID" value="KAK0979285.1"/>
    <property type="molecule type" value="Genomic_DNA"/>
</dbReference>
<dbReference type="EMBL" id="NAJP01000106">
    <property type="protein sequence ID" value="TKA29916.1"/>
    <property type="molecule type" value="Genomic_DNA"/>
</dbReference>
<evidence type="ECO:0000313" key="18">
    <source>
        <dbReference type="EMBL" id="TKA29916.1"/>
    </source>
</evidence>
<feature type="binding site" evidence="11">
    <location>
        <position position="475"/>
    </location>
    <ligand>
        <name>Mg(2+)</name>
        <dbReference type="ChEBI" id="CHEBI:18420"/>
    </ligand>
</feature>
<dbReference type="InterPro" id="IPR011766">
    <property type="entry name" value="TPP_enzyme_TPP-bd"/>
</dbReference>
<organism evidence="18 19">
    <name type="scientific">Friedmanniomyces endolithicus</name>
    <dbReference type="NCBI Taxonomy" id="329885"/>
    <lineage>
        <taxon>Eukaryota</taxon>
        <taxon>Fungi</taxon>
        <taxon>Dikarya</taxon>
        <taxon>Ascomycota</taxon>
        <taxon>Pezizomycotina</taxon>
        <taxon>Dothideomycetes</taxon>
        <taxon>Dothideomycetidae</taxon>
        <taxon>Mycosphaerellales</taxon>
        <taxon>Teratosphaeriaceae</taxon>
        <taxon>Friedmanniomyces</taxon>
    </lineage>
</organism>
<gene>
    <name evidence="18" type="ORF">B0A54_15042</name>
    <name evidence="16" type="ORF">LTR82_006871</name>
    <name evidence="17" type="ORF">LTR91_012644</name>
</gene>
<comment type="cofactor">
    <cofactor evidence="2">
        <name>thiamine diphosphate</name>
        <dbReference type="ChEBI" id="CHEBI:58937"/>
    </cofactor>
</comment>
<evidence type="ECO:0000256" key="5">
    <source>
        <dbReference type="ARBA" id="ARBA00014422"/>
    </source>
</evidence>
<dbReference type="CDD" id="cd02005">
    <property type="entry name" value="TPP_PDC_IPDC"/>
    <property type="match status" value="1"/>
</dbReference>
<dbReference type="GO" id="GO:0004737">
    <property type="term" value="F:pyruvate decarboxylase activity"/>
    <property type="evidence" value="ECO:0007669"/>
    <property type="project" value="UniProtKB-EC"/>
</dbReference>
<dbReference type="EC" id="4.1.1.1" evidence="4"/>
<dbReference type="InterPro" id="IPR047214">
    <property type="entry name" value="TPP_PDC_IPDC"/>
</dbReference>
<evidence type="ECO:0000256" key="8">
    <source>
        <dbReference type="ARBA" id="ARBA00022842"/>
    </source>
</evidence>
<feature type="domain" description="Thiamine pyrophosphate enzyme central" evidence="13">
    <location>
        <begin position="204"/>
        <end position="337"/>
    </location>
</feature>
<reference evidence="17" key="3">
    <citation type="submission" date="2023-06" db="EMBL/GenBank/DDBJ databases">
        <title>Black Yeasts Isolated from many extreme environments.</title>
        <authorList>
            <person name="Coleine C."/>
            <person name="Stajich J.E."/>
            <person name="Selbmann L."/>
        </authorList>
    </citation>
    <scope>NUCLEOTIDE SEQUENCE</scope>
    <source>
        <strain evidence="17">CCFEE 5200</strain>
    </source>
</reference>
<dbReference type="Proteomes" id="UP001168146">
    <property type="component" value="Unassembled WGS sequence"/>
</dbReference>
<dbReference type="PANTHER" id="PTHR43452:SF30">
    <property type="entry name" value="PYRUVATE DECARBOXYLASE ISOZYME 1-RELATED"/>
    <property type="match status" value="1"/>
</dbReference>
<evidence type="ECO:0000256" key="1">
    <source>
        <dbReference type="ARBA" id="ARBA00001041"/>
    </source>
</evidence>
<dbReference type="Proteomes" id="UP000310066">
    <property type="component" value="Unassembled WGS sequence"/>
</dbReference>
<dbReference type="PANTHER" id="PTHR43452">
    <property type="entry name" value="PYRUVATE DECARBOXYLASE"/>
    <property type="match status" value="1"/>
</dbReference>
<sequence>MTTIPLGRFLWERIHQCGIDHIFGVPGDFNLTLLDHVYDVEGLEWVGNTNELNAAYATDGYARTTGAAGCFVTTHGVGELSALNGVAGSMTEQVKSIHVVGQTSRKMQQNRMMIHHSIGFSPDHQAFNHASKAFRCAAAELQSEDGATEEIDRVLRECFIKSRPVYIFLPIDLVDKHVSAEALKKPLDLSPVADAKKVEEAATAVLEALYASKHPSIFVDCLVQRYQADTEVRELVDKLAIPIFTSNMGKGIVDENHPNYVGLYNGMPSGPGVEAAYLRSDLHVVVGNLPSDTNTGGFTRKSPAEKTVAIDADSVSVRGKTYAEAPIKAVLRQLLQRVQPEKVPKVELPKLPNRIQEDDHDSKLITQSWVWHRLATFLQPHDVVFGETGTAAFGLPDTTFPPHTQWITQTYYGSIGYATPAAFGVEMALTRNAAQGQPRGRTVLVTGDGSLMLTVQEVGNMVKQGCKPIIFVINNAGYTIERVIHGAKQSYNDIVPFDYRHMLPFFNMPAEEAGRNFHRAGDKEELEGILGLERVRCPEQVQVVEVMMEAMDVPWRLATQIATRGPEAVKEMEEAGFKVRQLQKVEG</sequence>
<dbReference type="GO" id="GO:0000949">
    <property type="term" value="P:aromatic amino acid family catabolic process to alcohol via Ehrlich pathway"/>
    <property type="evidence" value="ECO:0007669"/>
    <property type="project" value="TreeGrafter"/>
</dbReference>
<dbReference type="Pfam" id="PF00205">
    <property type="entry name" value="TPP_enzyme_M"/>
    <property type="match status" value="1"/>
</dbReference>
<dbReference type="InterPro" id="IPR012110">
    <property type="entry name" value="PDC/IPDC-like"/>
</dbReference>
<dbReference type="STRING" id="329885.A0A4U0U648"/>
<dbReference type="GO" id="GO:0000287">
    <property type="term" value="F:magnesium ion binding"/>
    <property type="evidence" value="ECO:0007669"/>
    <property type="project" value="InterPro"/>
</dbReference>